<reference evidence="14 15" key="1">
    <citation type="submission" date="2020-08" db="EMBL/GenBank/DDBJ databases">
        <title>Genomic Encyclopedia of Type Strains, Phase IV (KMG-IV): sequencing the most valuable type-strain genomes for metagenomic binning, comparative biology and taxonomic classification.</title>
        <authorList>
            <person name="Goeker M."/>
        </authorList>
    </citation>
    <scope>NUCLEOTIDE SEQUENCE [LARGE SCALE GENOMIC DNA]</scope>
    <source>
        <strain evidence="14 15">DSM 107085</strain>
    </source>
</reference>
<evidence type="ECO:0000256" key="11">
    <source>
        <dbReference type="SAM" id="Phobius"/>
    </source>
</evidence>
<evidence type="ECO:0000256" key="3">
    <source>
        <dbReference type="ARBA" id="ARBA00022475"/>
    </source>
</evidence>
<dbReference type="PANTHER" id="PTHR43394">
    <property type="entry name" value="ATP-DEPENDENT PERMEASE MDL1, MITOCHONDRIAL"/>
    <property type="match status" value="1"/>
</dbReference>
<comment type="subcellular location">
    <subcellularLocation>
        <location evidence="1">Cell membrane</location>
        <topology evidence="1">Multi-pass membrane protein</topology>
    </subcellularLocation>
</comment>
<comment type="caution">
    <text evidence="14">The sequence shown here is derived from an EMBL/GenBank/DDBJ whole genome shotgun (WGS) entry which is preliminary data.</text>
</comment>
<evidence type="ECO:0000259" key="13">
    <source>
        <dbReference type="PROSITE" id="PS50929"/>
    </source>
</evidence>
<dbReference type="PROSITE" id="PS50893">
    <property type="entry name" value="ABC_TRANSPORTER_2"/>
    <property type="match status" value="1"/>
</dbReference>
<sequence>MSSRSDTSSEVSTWATYKRLLGYVRQHWGMASVGLVGMVIDAGCLTLFTKLIKPMLDNLFTLKDPHTIFWMPIWIVLIFLVRGFGAYMENYGTAVVGRNVVQQIRMDIFNTYLRMTSAFFNREPSGHQIARITYTSEQVANASTNAVKVAVTDGLTVIGMVGLMLWTSAYLTLALFVLVPFVALLVTYISRRYRRIGRRVQNVMGSVTGTVDEVVGGQREVKIYGGQTRERNRFEQVTQAARRLNLKVASTSALSSATVQTVAAMSLALIVFMATRPGIIDSLTPGAFTTLLIAMGAILPSLKRLTNVQSDIQRGVAAAEELFAVMDLPPESDHGQRTVERSQGELMFDDVVMHYPGSSASALQGIRLHCPAGKVTALVGRSGSGKSTLVSLLPRFYEPNAGRVLLDGHPLADYALMSLRRQIAWVGQSVVLFDDTVANNIAYGELAGASEADIVAAAEAANAMEFIRELPEGLNTRIGQGGNTLSGGQRQRIAIARAVLKDAPILILDEATSALDTESERLIQQALSRLMVNRTTLVIAHRLSTVEHADQIAVLDQGRVVELGTHAQLLEREGTYAALHRMQFHDDGMVVTGAD</sequence>
<evidence type="ECO:0000256" key="8">
    <source>
        <dbReference type="ARBA" id="ARBA00022989"/>
    </source>
</evidence>
<dbReference type="InterPro" id="IPR003439">
    <property type="entry name" value="ABC_transporter-like_ATP-bd"/>
</dbReference>
<dbReference type="FunFam" id="3.40.50.300:FF:000140">
    <property type="entry name" value="Lipid A export ATP-binding/permease protein MsbA"/>
    <property type="match status" value="1"/>
</dbReference>
<keyword evidence="8 11" id="KW-1133">Transmembrane helix</keyword>
<feature type="transmembrane region" description="Helical" evidence="11">
    <location>
        <begin position="68"/>
        <end position="88"/>
    </location>
</feature>
<evidence type="ECO:0000259" key="12">
    <source>
        <dbReference type="PROSITE" id="PS50893"/>
    </source>
</evidence>
<evidence type="ECO:0000256" key="1">
    <source>
        <dbReference type="ARBA" id="ARBA00004651"/>
    </source>
</evidence>
<feature type="transmembrane region" description="Helical" evidence="11">
    <location>
        <begin position="169"/>
        <end position="189"/>
    </location>
</feature>
<keyword evidence="9" id="KW-0445">Lipid transport</keyword>
<keyword evidence="6 14" id="KW-0067">ATP-binding</keyword>
<keyword evidence="4 11" id="KW-0812">Transmembrane</keyword>
<evidence type="ECO:0000256" key="2">
    <source>
        <dbReference type="ARBA" id="ARBA00022448"/>
    </source>
</evidence>
<protein>
    <submittedName>
        <fullName evidence="14">Subfamily B ATP-binding cassette protein MsbA</fullName>
        <ecNumber evidence="14">3.6.3.-</ecNumber>
    </submittedName>
</protein>
<organism evidence="14 15">
    <name type="scientific">Oleiagrimonas soli</name>
    <dbReference type="NCBI Taxonomy" id="1543381"/>
    <lineage>
        <taxon>Bacteria</taxon>
        <taxon>Pseudomonadati</taxon>
        <taxon>Pseudomonadota</taxon>
        <taxon>Gammaproteobacteria</taxon>
        <taxon>Lysobacterales</taxon>
        <taxon>Rhodanobacteraceae</taxon>
        <taxon>Oleiagrimonas</taxon>
    </lineage>
</organism>
<dbReference type="CDD" id="cd18552">
    <property type="entry name" value="ABC_6TM_MsbA_like"/>
    <property type="match status" value="1"/>
</dbReference>
<dbReference type="EMBL" id="JACHET010000001">
    <property type="protein sequence ID" value="MBB6183411.1"/>
    <property type="molecule type" value="Genomic_DNA"/>
</dbReference>
<dbReference type="Pfam" id="PF00664">
    <property type="entry name" value="ABC_membrane"/>
    <property type="match status" value="1"/>
</dbReference>
<feature type="domain" description="ABC transmembrane type-1" evidence="13">
    <location>
        <begin position="33"/>
        <end position="314"/>
    </location>
</feature>
<dbReference type="EC" id="3.6.3.-" evidence="14"/>
<evidence type="ECO:0000313" key="15">
    <source>
        <dbReference type="Proteomes" id="UP000560000"/>
    </source>
</evidence>
<dbReference type="Gene3D" id="3.40.50.300">
    <property type="entry name" value="P-loop containing nucleotide triphosphate hydrolases"/>
    <property type="match status" value="1"/>
</dbReference>
<dbReference type="Gene3D" id="1.20.1560.10">
    <property type="entry name" value="ABC transporter type 1, transmembrane domain"/>
    <property type="match status" value="1"/>
</dbReference>
<dbReference type="InterPro" id="IPR011917">
    <property type="entry name" value="ABC_transpr_lipidA"/>
</dbReference>
<dbReference type="AlphaFoldDB" id="A0A841KL74"/>
<keyword evidence="5" id="KW-0547">Nucleotide-binding</keyword>
<dbReference type="SUPFAM" id="SSF52540">
    <property type="entry name" value="P-loop containing nucleoside triphosphate hydrolases"/>
    <property type="match status" value="1"/>
</dbReference>
<dbReference type="GO" id="GO:0005886">
    <property type="term" value="C:plasma membrane"/>
    <property type="evidence" value="ECO:0007669"/>
    <property type="project" value="UniProtKB-SubCell"/>
</dbReference>
<evidence type="ECO:0000256" key="7">
    <source>
        <dbReference type="ARBA" id="ARBA00022967"/>
    </source>
</evidence>
<dbReference type="InterPro" id="IPR003593">
    <property type="entry name" value="AAA+_ATPase"/>
</dbReference>
<evidence type="ECO:0000256" key="4">
    <source>
        <dbReference type="ARBA" id="ARBA00022692"/>
    </source>
</evidence>
<evidence type="ECO:0000256" key="6">
    <source>
        <dbReference type="ARBA" id="ARBA00022840"/>
    </source>
</evidence>
<dbReference type="PROSITE" id="PS00211">
    <property type="entry name" value="ABC_TRANSPORTER_1"/>
    <property type="match status" value="1"/>
</dbReference>
<dbReference type="Proteomes" id="UP000560000">
    <property type="component" value="Unassembled WGS sequence"/>
</dbReference>
<keyword evidence="2" id="KW-0813">Transport</keyword>
<evidence type="ECO:0000256" key="9">
    <source>
        <dbReference type="ARBA" id="ARBA00023055"/>
    </source>
</evidence>
<accession>A0A841KL74</accession>
<evidence type="ECO:0000256" key="10">
    <source>
        <dbReference type="ARBA" id="ARBA00023136"/>
    </source>
</evidence>
<name>A0A841KL74_9GAMM</name>
<feature type="transmembrane region" description="Helical" evidence="11">
    <location>
        <begin position="252"/>
        <end position="273"/>
    </location>
</feature>
<feature type="domain" description="ABC transporter" evidence="12">
    <location>
        <begin position="346"/>
        <end position="582"/>
    </location>
</feature>
<dbReference type="InterPro" id="IPR011527">
    <property type="entry name" value="ABC1_TM_dom"/>
</dbReference>
<dbReference type="SMART" id="SM00382">
    <property type="entry name" value="AAA"/>
    <property type="match status" value="1"/>
</dbReference>
<dbReference type="PROSITE" id="PS50929">
    <property type="entry name" value="ABC_TM1F"/>
    <property type="match status" value="1"/>
</dbReference>
<feature type="transmembrane region" description="Helical" evidence="11">
    <location>
        <begin position="28"/>
        <end position="48"/>
    </location>
</feature>
<dbReference type="InterPro" id="IPR039421">
    <property type="entry name" value="Type_1_exporter"/>
</dbReference>
<dbReference type="InterPro" id="IPR027417">
    <property type="entry name" value="P-loop_NTPase"/>
</dbReference>
<dbReference type="InterPro" id="IPR017871">
    <property type="entry name" value="ABC_transporter-like_CS"/>
</dbReference>
<dbReference type="InterPro" id="IPR036640">
    <property type="entry name" value="ABC1_TM_sf"/>
</dbReference>
<dbReference type="RefSeq" id="WP_052394825.1">
    <property type="nucleotide sequence ID" value="NZ_JACHET010000001.1"/>
</dbReference>
<dbReference type="GO" id="GO:0015421">
    <property type="term" value="F:ABC-type oligopeptide transporter activity"/>
    <property type="evidence" value="ECO:0007669"/>
    <property type="project" value="TreeGrafter"/>
</dbReference>
<dbReference type="PANTHER" id="PTHR43394:SF1">
    <property type="entry name" value="ATP-BINDING CASSETTE SUB-FAMILY B MEMBER 10, MITOCHONDRIAL"/>
    <property type="match status" value="1"/>
</dbReference>
<keyword evidence="14" id="KW-0378">Hydrolase</keyword>
<dbReference type="GO" id="GO:0016887">
    <property type="term" value="F:ATP hydrolysis activity"/>
    <property type="evidence" value="ECO:0007669"/>
    <property type="project" value="InterPro"/>
</dbReference>
<evidence type="ECO:0000313" key="14">
    <source>
        <dbReference type="EMBL" id="MBB6183411.1"/>
    </source>
</evidence>
<dbReference type="GO" id="GO:0005524">
    <property type="term" value="F:ATP binding"/>
    <property type="evidence" value="ECO:0007669"/>
    <property type="project" value="UniProtKB-KW"/>
</dbReference>
<gene>
    <name evidence="14" type="ORF">HNQ86_000756</name>
</gene>
<evidence type="ECO:0000256" key="5">
    <source>
        <dbReference type="ARBA" id="ARBA00022741"/>
    </source>
</evidence>
<dbReference type="Pfam" id="PF00005">
    <property type="entry name" value="ABC_tran"/>
    <property type="match status" value="1"/>
</dbReference>
<dbReference type="NCBIfam" id="TIGR02203">
    <property type="entry name" value="MsbA_lipidA"/>
    <property type="match status" value="1"/>
</dbReference>
<dbReference type="SUPFAM" id="SSF90123">
    <property type="entry name" value="ABC transporter transmembrane region"/>
    <property type="match status" value="1"/>
</dbReference>
<keyword evidence="10 11" id="KW-0472">Membrane</keyword>
<proteinExistence type="predicted"/>
<dbReference type="GO" id="GO:0034040">
    <property type="term" value="F:ATPase-coupled lipid transmembrane transporter activity"/>
    <property type="evidence" value="ECO:0007669"/>
    <property type="project" value="InterPro"/>
</dbReference>
<keyword evidence="7" id="KW-1278">Translocase</keyword>
<keyword evidence="3" id="KW-1003">Cell membrane</keyword>